<dbReference type="SUPFAM" id="SSF46785">
    <property type="entry name" value="Winged helix' DNA-binding domain"/>
    <property type="match status" value="1"/>
</dbReference>
<dbReference type="InterPro" id="IPR036390">
    <property type="entry name" value="WH_DNA-bd_sf"/>
</dbReference>
<dbReference type="GO" id="GO:0003700">
    <property type="term" value="F:DNA-binding transcription factor activity"/>
    <property type="evidence" value="ECO:0007669"/>
    <property type="project" value="InterPro"/>
</dbReference>
<organism evidence="2 3">
    <name type="scientific">Pyrolobus fumarii (strain DSM 11204 / 1A)</name>
    <dbReference type="NCBI Taxonomy" id="694429"/>
    <lineage>
        <taxon>Archaea</taxon>
        <taxon>Thermoproteota</taxon>
        <taxon>Thermoprotei</taxon>
        <taxon>Desulfurococcales</taxon>
        <taxon>Pyrodictiaceae</taxon>
        <taxon>Pyrolobus</taxon>
    </lineage>
</organism>
<protein>
    <submittedName>
        <fullName evidence="2">Putative transcriptional regulator, ModE family</fullName>
    </submittedName>
</protein>
<evidence type="ECO:0000313" key="3">
    <source>
        <dbReference type="Proteomes" id="UP000001037"/>
    </source>
</evidence>
<dbReference type="InterPro" id="IPR051815">
    <property type="entry name" value="Molybdate_resp_trans_reg"/>
</dbReference>
<feature type="domain" description="HTH lysR-type" evidence="1">
    <location>
        <begin position="47"/>
        <end position="103"/>
    </location>
</feature>
<dbReference type="KEGG" id="pfm:Pyrfu_0653"/>
<dbReference type="eggNOG" id="arCOG00223">
    <property type="taxonomic scope" value="Archaea"/>
</dbReference>
<reference evidence="2 3" key="1">
    <citation type="journal article" date="2011" name="Stand. Genomic Sci.">
        <title>Complete genome sequence of the hyperthermophilic chemolithoautotroph Pyrolobus fumarii type strain (1A).</title>
        <authorList>
            <person name="Anderson I."/>
            <person name="Goker M."/>
            <person name="Nolan M."/>
            <person name="Lucas S."/>
            <person name="Hammon N."/>
            <person name="Deshpande S."/>
            <person name="Cheng J.F."/>
            <person name="Tapia R."/>
            <person name="Han C."/>
            <person name="Goodwin L."/>
            <person name="Pitluck S."/>
            <person name="Huntemann M."/>
            <person name="Liolios K."/>
            <person name="Ivanova N."/>
            <person name="Pagani I."/>
            <person name="Mavromatis K."/>
            <person name="Ovchinikova G."/>
            <person name="Pati A."/>
            <person name="Chen A."/>
            <person name="Palaniappan K."/>
            <person name="Land M."/>
            <person name="Hauser L."/>
            <person name="Brambilla E.M."/>
            <person name="Huber H."/>
            <person name="Yasawong M."/>
            <person name="Rohde M."/>
            <person name="Spring S."/>
            <person name="Abt B."/>
            <person name="Sikorski J."/>
            <person name="Wirth R."/>
            <person name="Detter J.C."/>
            <person name="Woyke T."/>
            <person name="Bristow J."/>
            <person name="Eisen J.A."/>
            <person name="Markowitz V."/>
            <person name="Hugenholtz P."/>
            <person name="Kyrpides N.C."/>
            <person name="Klenk H.P."/>
            <person name="Lapidus A."/>
        </authorList>
    </citation>
    <scope>NUCLEOTIDE SEQUENCE [LARGE SCALE GENOMIC DNA]</scope>
    <source>
        <strain evidence="3">DSM 11204 / 1A</strain>
    </source>
</reference>
<dbReference type="HOGENOM" id="CLU_1943935_0_0_2"/>
<dbReference type="Proteomes" id="UP000001037">
    <property type="component" value="Chromosome"/>
</dbReference>
<dbReference type="PANTHER" id="PTHR30432:SF1">
    <property type="entry name" value="DNA-BINDING TRANSCRIPTIONAL DUAL REGULATOR MODE"/>
    <property type="match status" value="1"/>
</dbReference>
<dbReference type="InterPro" id="IPR036388">
    <property type="entry name" value="WH-like_DNA-bd_sf"/>
</dbReference>
<dbReference type="InParanoid" id="G0EHE7"/>
<keyword evidence="3" id="KW-1185">Reference proteome</keyword>
<dbReference type="Pfam" id="PF00126">
    <property type="entry name" value="HTH_1"/>
    <property type="match status" value="1"/>
</dbReference>
<evidence type="ECO:0000313" key="2">
    <source>
        <dbReference type="EMBL" id="AEM38522.1"/>
    </source>
</evidence>
<dbReference type="AlphaFoldDB" id="G0EHE7"/>
<evidence type="ECO:0000259" key="1">
    <source>
        <dbReference type="Pfam" id="PF00126"/>
    </source>
</evidence>
<dbReference type="InterPro" id="IPR000847">
    <property type="entry name" value="LysR_HTH_N"/>
</dbReference>
<dbReference type="Gene3D" id="1.10.10.10">
    <property type="entry name" value="Winged helix-like DNA-binding domain superfamily/Winged helix DNA-binding domain"/>
    <property type="match status" value="1"/>
</dbReference>
<sequence>MPGGVVSCFVFAGLCATLGVRVVPGVRVCARIFIECGGIRVAGRGLVEALEAIEREGSIRGAARALGINYRRLLSRIHRAERVLGVKLIDVTGSGSRLTEEARRLIRAFRELEALVGGKCVEAGFECND</sequence>
<dbReference type="PANTHER" id="PTHR30432">
    <property type="entry name" value="TRANSCRIPTIONAL REGULATOR MODE"/>
    <property type="match status" value="1"/>
</dbReference>
<dbReference type="EMBL" id="CP002838">
    <property type="protein sequence ID" value="AEM38522.1"/>
    <property type="molecule type" value="Genomic_DNA"/>
</dbReference>
<gene>
    <name evidence="2" type="ordered locus">Pyrfu_0653</name>
</gene>
<proteinExistence type="predicted"/>
<accession>G0EHE7</accession>
<name>G0EHE7_PYRF1</name>
<dbReference type="STRING" id="694429.Pyrfu_0653"/>